<dbReference type="GO" id="GO:0004735">
    <property type="term" value="F:pyrroline-5-carboxylate reductase activity"/>
    <property type="evidence" value="ECO:0007669"/>
    <property type="project" value="UniProtKB-EC"/>
</dbReference>
<dbReference type="GO" id="GO:0055129">
    <property type="term" value="P:L-proline biosynthetic process"/>
    <property type="evidence" value="ECO:0007669"/>
    <property type="project" value="TreeGrafter"/>
</dbReference>
<dbReference type="InterPro" id="IPR000304">
    <property type="entry name" value="Pyrroline-COOH_reductase"/>
</dbReference>
<keyword evidence="15" id="KW-1185">Reference proteome</keyword>
<evidence type="ECO:0000256" key="5">
    <source>
        <dbReference type="ARBA" id="ARBA00022605"/>
    </source>
</evidence>
<dbReference type="PANTHER" id="PTHR11645:SF62">
    <property type="entry name" value="PYRROLINE-5-CARBOXYLATE REDUCTASE"/>
    <property type="match status" value="1"/>
</dbReference>
<evidence type="ECO:0000256" key="8">
    <source>
        <dbReference type="ARBA" id="ARBA00049867"/>
    </source>
</evidence>
<evidence type="ECO:0000256" key="3">
    <source>
        <dbReference type="ARBA" id="ARBA00012855"/>
    </source>
</evidence>
<evidence type="ECO:0000313" key="15">
    <source>
        <dbReference type="Proteomes" id="UP001152320"/>
    </source>
</evidence>
<evidence type="ECO:0000256" key="4">
    <source>
        <dbReference type="ARBA" id="ARBA00022490"/>
    </source>
</evidence>
<evidence type="ECO:0000256" key="7">
    <source>
        <dbReference type="ARBA" id="ARBA00023002"/>
    </source>
</evidence>
<protein>
    <recommendedName>
        <fullName evidence="3 11">Pyrroline-5-carboxylate reductase</fullName>
        <ecNumber evidence="3 11">1.5.1.2</ecNumber>
    </recommendedName>
</protein>
<feature type="domain" description="Pyrroline-5-carboxylate reductase catalytic N-terminal" evidence="12">
    <location>
        <begin position="3"/>
        <end position="96"/>
    </location>
</feature>
<organism evidence="14 15">
    <name type="scientific">Holothuria leucospilota</name>
    <name type="common">Black long sea cucumber</name>
    <name type="synonym">Mertensiothuria leucospilota</name>
    <dbReference type="NCBI Taxonomy" id="206669"/>
    <lineage>
        <taxon>Eukaryota</taxon>
        <taxon>Metazoa</taxon>
        <taxon>Echinodermata</taxon>
        <taxon>Eleutherozoa</taxon>
        <taxon>Echinozoa</taxon>
        <taxon>Holothuroidea</taxon>
        <taxon>Aspidochirotacea</taxon>
        <taxon>Aspidochirotida</taxon>
        <taxon>Holothuriidae</taxon>
        <taxon>Holothuria</taxon>
    </lineage>
</organism>
<dbReference type="Pfam" id="PF14748">
    <property type="entry name" value="P5CR_dimer"/>
    <property type="match status" value="1"/>
</dbReference>
<accession>A0A9Q0YES1</accession>
<name>A0A9Q0YES1_HOLLE</name>
<dbReference type="InterPro" id="IPR053790">
    <property type="entry name" value="P5CR-like_CS"/>
</dbReference>
<dbReference type="FunFam" id="1.10.3730.10:FF:000003">
    <property type="entry name" value="Pyrroline-5-carboxylate reductase 1, mitochondrial"/>
    <property type="match status" value="1"/>
</dbReference>
<feature type="binding site" evidence="10">
    <location>
        <begin position="67"/>
        <end position="70"/>
    </location>
    <ligand>
        <name>NADP(+)</name>
        <dbReference type="ChEBI" id="CHEBI:58349"/>
    </ligand>
</feature>
<dbReference type="PROSITE" id="PS00521">
    <property type="entry name" value="P5CR"/>
    <property type="match status" value="1"/>
</dbReference>
<dbReference type="Pfam" id="PF03807">
    <property type="entry name" value="F420_oxidored"/>
    <property type="match status" value="1"/>
</dbReference>
<dbReference type="AlphaFoldDB" id="A0A9Q0YES1"/>
<evidence type="ECO:0000256" key="9">
    <source>
        <dbReference type="ARBA" id="ARBA00049875"/>
    </source>
</evidence>
<sequence length="276" mass="29020">MSLGFLGAGKVAQTIAKGLITAGAISAESVTASAPSDRCLKQVKSLGIGFTHSNKELLQLSDIVFLAVKPPLIGALLKDVSKYLEDRHLIVSLAAGISIDFIESVLQKVGHGTRVIRAMPNTPSVIGEGATVFSCGSYVKDGDNEIVRNLFSRLGICLQGDESIVDAVMAVSGSGPAYAYVAIDALADGGVKMGLPRDTAIKLAAQTLLGSAKMVLHGKKHPSELKDDVCSPGGTTIDAIHQLEKGGFRKCLIEAVEAACLKARLLNEQNYYNNKK</sequence>
<evidence type="ECO:0000259" key="13">
    <source>
        <dbReference type="Pfam" id="PF14748"/>
    </source>
</evidence>
<dbReference type="Gene3D" id="1.10.3730.10">
    <property type="entry name" value="ProC C-terminal domain-like"/>
    <property type="match status" value="1"/>
</dbReference>
<feature type="domain" description="Pyrroline-5-carboxylate reductase dimerisation" evidence="13">
    <location>
        <begin position="162"/>
        <end position="264"/>
    </location>
</feature>
<dbReference type="EMBL" id="JAIZAY010000022">
    <property type="protein sequence ID" value="KAJ8021070.1"/>
    <property type="molecule type" value="Genomic_DNA"/>
</dbReference>
<keyword evidence="10 11" id="KW-0521">NADP</keyword>
<keyword evidence="4" id="KW-0963">Cytoplasm</keyword>
<dbReference type="InterPro" id="IPR029036">
    <property type="entry name" value="P5CR_dimer"/>
</dbReference>
<evidence type="ECO:0000313" key="14">
    <source>
        <dbReference type="EMBL" id="KAJ8021070.1"/>
    </source>
</evidence>
<keyword evidence="5 11" id="KW-0028">Amino-acid biosynthesis</keyword>
<dbReference type="FunFam" id="3.40.50.720:FF:000190">
    <property type="entry name" value="Pyrroline-5-carboxylate reductase"/>
    <property type="match status" value="1"/>
</dbReference>
<comment type="pathway">
    <text evidence="1 11">Amino-acid biosynthesis; L-proline biosynthesis; L-proline from L-glutamate 5-semialdehyde: step 1/1.</text>
</comment>
<dbReference type="SUPFAM" id="SSF48179">
    <property type="entry name" value="6-phosphogluconate dehydrogenase C-terminal domain-like"/>
    <property type="match status" value="1"/>
</dbReference>
<evidence type="ECO:0000256" key="11">
    <source>
        <dbReference type="RuleBase" id="RU003903"/>
    </source>
</evidence>
<evidence type="ECO:0000259" key="12">
    <source>
        <dbReference type="Pfam" id="PF03807"/>
    </source>
</evidence>
<dbReference type="InterPro" id="IPR028939">
    <property type="entry name" value="P5C_Rdtase_cat_N"/>
</dbReference>
<feature type="binding site" evidence="10">
    <location>
        <position position="54"/>
    </location>
    <ligand>
        <name>NADPH</name>
        <dbReference type="ChEBI" id="CHEBI:57783"/>
    </ligand>
</feature>
<comment type="caution">
    <text evidence="14">The sequence shown here is derived from an EMBL/GenBank/DDBJ whole genome shotgun (WGS) entry which is preliminary data.</text>
</comment>
<comment type="catalytic activity">
    <reaction evidence="8">
        <text>L-proline + NADP(+) = (S)-1-pyrroline-5-carboxylate + NADPH + 2 H(+)</text>
        <dbReference type="Rhea" id="RHEA:14109"/>
        <dbReference type="ChEBI" id="CHEBI:15378"/>
        <dbReference type="ChEBI" id="CHEBI:17388"/>
        <dbReference type="ChEBI" id="CHEBI:57783"/>
        <dbReference type="ChEBI" id="CHEBI:58349"/>
        <dbReference type="ChEBI" id="CHEBI:60039"/>
        <dbReference type="EC" id="1.5.1.2"/>
    </reaction>
    <physiologicalReaction direction="right-to-left" evidence="8">
        <dbReference type="Rhea" id="RHEA:14111"/>
    </physiologicalReaction>
</comment>
<comment type="catalytic activity">
    <reaction evidence="9">
        <text>L-proline + NAD(+) = (S)-1-pyrroline-5-carboxylate + NADH + 2 H(+)</text>
        <dbReference type="Rhea" id="RHEA:14105"/>
        <dbReference type="ChEBI" id="CHEBI:15378"/>
        <dbReference type="ChEBI" id="CHEBI:17388"/>
        <dbReference type="ChEBI" id="CHEBI:57540"/>
        <dbReference type="ChEBI" id="CHEBI:57945"/>
        <dbReference type="ChEBI" id="CHEBI:60039"/>
        <dbReference type="EC" id="1.5.1.2"/>
    </reaction>
    <physiologicalReaction direction="right-to-left" evidence="9">
        <dbReference type="Rhea" id="RHEA:14107"/>
    </physiologicalReaction>
</comment>
<gene>
    <name evidence="14" type="ORF">HOLleu_40835</name>
</gene>
<proteinExistence type="inferred from homology"/>
<comment type="similarity">
    <text evidence="2 11">Belongs to the pyrroline-5-carboxylate reductase family.</text>
</comment>
<evidence type="ECO:0000256" key="10">
    <source>
        <dbReference type="PIRSR" id="PIRSR000193-1"/>
    </source>
</evidence>
<evidence type="ECO:0000256" key="6">
    <source>
        <dbReference type="ARBA" id="ARBA00022650"/>
    </source>
</evidence>
<keyword evidence="7 11" id="KW-0560">Oxidoreductase</keyword>
<dbReference type="PANTHER" id="PTHR11645">
    <property type="entry name" value="PYRROLINE-5-CARBOXYLATE REDUCTASE"/>
    <property type="match status" value="1"/>
</dbReference>
<dbReference type="Proteomes" id="UP001152320">
    <property type="component" value="Chromosome 22"/>
</dbReference>
<dbReference type="InterPro" id="IPR008927">
    <property type="entry name" value="6-PGluconate_DH-like_C_sf"/>
</dbReference>
<dbReference type="HAMAP" id="MF_01925">
    <property type="entry name" value="P5C_reductase"/>
    <property type="match status" value="1"/>
</dbReference>
<dbReference type="OrthoDB" id="10263291at2759"/>
<evidence type="ECO:0000256" key="2">
    <source>
        <dbReference type="ARBA" id="ARBA00005525"/>
    </source>
</evidence>
<dbReference type="PIRSF" id="PIRSF000193">
    <property type="entry name" value="Pyrrol-5-carb_rd"/>
    <property type="match status" value="1"/>
</dbReference>
<dbReference type="InterPro" id="IPR036291">
    <property type="entry name" value="NAD(P)-bd_dom_sf"/>
</dbReference>
<keyword evidence="6 11" id="KW-0641">Proline biosynthesis</keyword>
<dbReference type="NCBIfam" id="TIGR00112">
    <property type="entry name" value="proC"/>
    <property type="match status" value="1"/>
</dbReference>
<dbReference type="SUPFAM" id="SSF51735">
    <property type="entry name" value="NAD(P)-binding Rossmann-fold domains"/>
    <property type="match status" value="1"/>
</dbReference>
<evidence type="ECO:0000256" key="1">
    <source>
        <dbReference type="ARBA" id="ARBA00005205"/>
    </source>
</evidence>
<reference evidence="14" key="1">
    <citation type="submission" date="2021-10" db="EMBL/GenBank/DDBJ databases">
        <title>Tropical sea cucumber genome reveals ecological adaptation and Cuvierian tubules defense mechanism.</title>
        <authorList>
            <person name="Chen T."/>
        </authorList>
    </citation>
    <scope>NUCLEOTIDE SEQUENCE</scope>
    <source>
        <strain evidence="14">Nanhai2018</strain>
        <tissue evidence="14">Muscle</tissue>
    </source>
</reference>
<dbReference type="EC" id="1.5.1.2" evidence="3 11"/>
<dbReference type="Gene3D" id="3.40.50.720">
    <property type="entry name" value="NAD(P)-binding Rossmann-like Domain"/>
    <property type="match status" value="1"/>
</dbReference>